<keyword evidence="2" id="KW-0496">Mitochondrion</keyword>
<dbReference type="AlphaFoldDB" id="A0A1Y0B4B8"/>
<protein>
    <submittedName>
        <fullName evidence="2">Uncharacterized protein</fullName>
    </submittedName>
</protein>
<evidence type="ECO:0000256" key="1">
    <source>
        <dbReference type="SAM" id="MobiDB-lite"/>
    </source>
</evidence>
<geneLocation type="mitochondrion" evidence="2"/>
<gene>
    <name evidence="2" type="ORF">AEK19_MT2108</name>
</gene>
<name>A0A1Y0B4B8_9LAMI</name>
<organism evidence="2">
    <name type="scientific">Utricularia reniformis</name>
    <dbReference type="NCBI Taxonomy" id="192314"/>
    <lineage>
        <taxon>Eukaryota</taxon>
        <taxon>Viridiplantae</taxon>
        <taxon>Streptophyta</taxon>
        <taxon>Embryophyta</taxon>
        <taxon>Tracheophyta</taxon>
        <taxon>Spermatophyta</taxon>
        <taxon>Magnoliopsida</taxon>
        <taxon>eudicotyledons</taxon>
        <taxon>Gunneridae</taxon>
        <taxon>Pentapetalae</taxon>
        <taxon>asterids</taxon>
        <taxon>lamiids</taxon>
        <taxon>Lamiales</taxon>
        <taxon>Lentibulariaceae</taxon>
        <taxon>Utricularia</taxon>
    </lineage>
</organism>
<feature type="region of interest" description="Disordered" evidence="1">
    <location>
        <begin position="28"/>
        <end position="48"/>
    </location>
</feature>
<reference evidence="2" key="1">
    <citation type="submission" date="2017-03" db="EMBL/GenBank/DDBJ databases">
        <title>The mitochondrial genome of the carnivorous plant Utricularia reniformis (Lentibulariaceae): structure, comparative analysis and evolutionary landmarks.</title>
        <authorList>
            <person name="Silva S.R."/>
            <person name="Alvarenga D.O."/>
            <person name="Michael T.P."/>
            <person name="Miranda V.F.O."/>
            <person name="Varani A.M."/>
        </authorList>
    </citation>
    <scope>NUCLEOTIDE SEQUENCE</scope>
</reference>
<sequence length="72" mass="7767">MNSNESCGLYIISQQLTILSAIYEPQDPSTDRVLSAPRKPIHGRLTSDSVPEVVDDEAASVTIHMNEVAASP</sequence>
<accession>A0A1Y0B4B8</accession>
<evidence type="ECO:0000313" key="2">
    <source>
        <dbReference type="EMBL" id="ART32261.1"/>
    </source>
</evidence>
<proteinExistence type="predicted"/>
<dbReference type="EMBL" id="KY774314">
    <property type="protein sequence ID" value="ART32261.1"/>
    <property type="molecule type" value="Genomic_DNA"/>
</dbReference>